<comment type="caution">
    <text evidence="1">The sequence shown here is derived from an EMBL/GenBank/DDBJ whole genome shotgun (WGS) entry which is preliminary data.</text>
</comment>
<accession>A0ABS7UJY5</accession>
<gene>
    <name evidence="1" type="ORF">K8U61_24290</name>
</gene>
<name>A0ABS7UJY5_9ACTN</name>
<proteinExistence type="predicted"/>
<evidence type="ECO:0000313" key="2">
    <source>
        <dbReference type="Proteomes" id="UP000780875"/>
    </source>
</evidence>
<reference evidence="1 2" key="1">
    <citation type="submission" date="2021-09" db="EMBL/GenBank/DDBJ databases">
        <title>Whole genome sequence of Nocardioides sp. GBK3QG-3.</title>
        <authorList>
            <person name="Tuo L."/>
        </authorList>
    </citation>
    <scope>NUCLEOTIDE SEQUENCE [LARGE SCALE GENOMIC DNA]</scope>
    <source>
        <strain evidence="1 2">GBK3QG-3</strain>
    </source>
</reference>
<organism evidence="1 2">
    <name type="scientific">Nocardioides mangrovi</name>
    <dbReference type="NCBI Taxonomy" id="2874580"/>
    <lineage>
        <taxon>Bacteria</taxon>
        <taxon>Bacillati</taxon>
        <taxon>Actinomycetota</taxon>
        <taxon>Actinomycetes</taxon>
        <taxon>Propionibacteriales</taxon>
        <taxon>Nocardioidaceae</taxon>
        <taxon>Nocardioides</taxon>
    </lineage>
</organism>
<dbReference type="EMBL" id="JAIQZJ010000028">
    <property type="protein sequence ID" value="MBZ5741301.1"/>
    <property type="molecule type" value="Genomic_DNA"/>
</dbReference>
<dbReference type="RefSeq" id="WP_224125599.1">
    <property type="nucleotide sequence ID" value="NZ_JAIQZJ010000028.1"/>
</dbReference>
<evidence type="ECO:0000313" key="1">
    <source>
        <dbReference type="EMBL" id="MBZ5741301.1"/>
    </source>
</evidence>
<sequence>MRRLGVVALLLPIVLTGCGNDTDSYCDAVKDHQTELGDIAGSGDADALLQALDILEDLRSKAPADISDDWQQVVTRIEALRDALDDAGVDPATYDRDKPPSGLSEQQRAAIDGAAKDLGSGTTLAALQDLDQQARDVCKTPLTP</sequence>
<evidence type="ECO:0008006" key="3">
    <source>
        <dbReference type="Google" id="ProtNLM"/>
    </source>
</evidence>
<protein>
    <recommendedName>
        <fullName evidence="3">Secreted protein</fullName>
    </recommendedName>
</protein>
<dbReference type="PROSITE" id="PS51257">
    <property type="entry name" value="PROKAR_LIPOPROTEIN"/>
    <property type="match status" value="1"/>
</dbReference>
<dbReference type="Proteomes" id="UP000780875">
    <property type="component" value="Unassembled WGS sequence"/>
</dbReference>
<keyword evidence="2" id="KW-1185">Reference proteome</keyword>